<dbReference type="InterPro" id="IPR029762">
    <property type="entry name" value="PGP-I_bact-type"/>
</dbReference>
<organism evidence="10 12">
    <name type="scientific">Yarrowia lipolytica</name>
    <name type="common">Candida lipolytica</name>
    <dbReference type="NCBI Taxonomy" id="4952"/>
    <lineage>
        <taxon>Eukaryota</taxon>
        <taxon>Fungi</taxon>
        <taxon>Dikarya</taxon>
        <taxon>Ascomycota</taxon>
        <taxon>Saccharomycotina</taxon>
        <taxon>Dipodascomycetes</taxon>
        <taxon>Dipodascales</taxon>
        <taxon>Dipodascales incertae sedis</taxon>
        <taxon>Yarrowia</taxon>
    </lineage>
</organism>
<dbReference type="SUPFAM" id="SSF53182">
    <property type="entry name" value="Pyrrolidone carboxyl peptidase (pyroglutamate aminopeptidase)"/>
    <property type="match status" value="1"/>
</dbReference>
<dbReference type="KEGG" id="yli:2908342"/>
<comment type="subcellular location">
    <subcellularLocation>
        <location evidence="3">Cytoplasm</location>
    </subcellularLocation>
</comment>
<evidence type="ECO:0000313" key="10">
    <source>
        <dbReference type="EMBL" id="AOW07812.1"/>
    </source>
</evidence>
<keyword evidence="7" id="KW-0378">Hydrolase</keyword>
<evidence type="ECO:0000313" key="12">
    <source>
        <dbReference type="Proteomes" id="UP000182444"/>
    </source>
</evidence>
<dbReference type="GO" id="GO:0016920">
    <property type="term" value="F:pyroglutamyl-peptidase activity"/>
    <property type="evidence" value="ECO:0007669"/>
    <property type="project" value="UniProtKB-EC"/>
</dbReference>
<comment type="function">
    <text evidence="2">Removes 5-oxoproline from various penultimate amino acid residues except L-proline.</text>
</comment>
<dbReference type="NCBIfam" id="NF009676">
    <property type="entry name" value="PRK13197.1"/>
    <property type="match status" value="1"/>
</dbReference>
<evidence type="ECO:0000256" key="7">
    <source>
        <dbReference type="ARBA" id="ARBA00022801"/>
    </source>
</evidence>
<dbReference type="InterPro" id="IPR033693">
    <property type="entry name" value="PGPEP1_Glu_AS"/>
</dbReference>
<sequence length="231" mass="25228">MKVLITGFNPFDNDTVNPSYEAVKKLPDEIYVNDQLGTVTVIKVEIPTEFNTSAKVVRDLVELYKPAHVICVGQAGGRSGITPERVAINLDDASIPDNAGYRPVDEPIIANGKNCYFSSLPVKQIVREISKSGMPAGVSDTAGTFVCNHVMYHVCYMKESGVFPFLKSSGFIHVPFCSDQVERDHPWWNPLSWIYTPPSMSLEDMSAGLAIAIKEVVKGESGDKIEGGAIC</sequence>
<evidence type="ECO:0000313" key="11">
    <source>
        <dbReference type="EMBL" id="RDW27589.1"/>
    </source>
</evidence>
<dbReference type="FunFam" id="3.40.630.20:FF:000001">
    <property type="entry name" value="Pyrrolidone-carboxylate peptidase"/>
    <property type="match status" value="1"/>
</dbReference>
<evidence type="ECO:0000256" key="8">
    <source>
        <dbReference type="ARBA" id="ARBA00022807"/>
    </source>
</evidence>
<dbReference type="PANTHER" id="PTHR23402:SF1">
    <property type="entry name" value="PYROGLUTAMYL-PEPTIDASE I"/>
    <property type="match status" value="1"/>
</dbReference>
<evidence type="ECO:0000256" key="3">
    <source>
        <dbReference type="ARBA" id="ARBA00004496"/>
    </source>
</evidence>
<dbReference type="VEuPathDB" id="FungiDB:YALI1_F35610g"/>
<dbReference type="NCBIfam" id="TIGR00504">
    <property type="entry name" value="pyro_pdase"/>
    <property type="match status" value="1"/>
</dbReference>
<dbReference type="InterPro" id="IPR016125">
    <property type="entry name" value="Peptidase_C15-like"/>
</dbReference>
<dbReference type="EMBL" id="KZ857329">
    <property type="protein sequence ID" value="RDW27589.1"/>
    <property type="molecule type" value="Genomic_DNA"/>
</dbReference>
<dbReference type="InterPro" id="IPR036440">
    <property type="entry name" value="Peptidase_C15-like_sf"/>
</dbReference>
<evidence type="ECO:0000256" key="6">
    <source>
        <dbReference type="ARBA" id="ARBA00022670"/>
    </source>
</evidence>
<dbReference type="CDD" id="cd00501">
    <property type="entry name" value="Peptidase_C15"/>
    <property type="match status" value="1"/>
</dbReference>
<keyword evidence="5" id="KW-0963">Cytoplasm</keyword>
<evidence type="ECO:0000256" key="1">
    <source>
        <dbReference type="ARBA" id="ARBA00001770"/>
    </source>
</evidence>
<dbReference type="Proteomes" id="UP000256601">
    <property type="component" value="Unassembled WGS sequence"/>
</dbReference>
<dbReference type="Proteomes" id="UP000182444">
    <property type="component" value="Chromosome 1F"/>
</dbReference>
<dbReference type="RefSeq" id="XP_505971.1">
    <property type="nucleotide sequence ID" value="XM_505971.1"/>
</dbReference>
<feature type="active site" evidence="9">
    <location>
        <position position="84"/>
    </location>
</feature>
<evidence type="ECO:0000313" key="13">
    <source>
        <dbReference type="Proteomes" id="UP000256601"/>
    </source>
</evidence>
<dbReference type="GO" id="GO:0005829">
    <property type="term" value="C:cytosol"/>
    <property type="evidence" value="ECO:0007669"/>
    <property type="project" value="InterPro"/>
</dbReference>
<proteinExistence type="inferred from homology"/>
<evidence type="ECO:0000256" key="2">
    <source>
        <dbReference type="ARBA" id="ARBA00002280"/>
    </source>
</evidence>
<dbReference type="eggNOG" id="KOG4755">
    <property type="taxonomic scope" value="Eukaryota"/>
</dbReference>
<dbReference type="HAMAP" id="MF_00417">
    <property type="entry name" value="Pyrrolid_peptidase"/>
    <property type="match status" value="1"/>
</dbReference>
<comment type="catalytic activity">
    <reaction evidence="1 9">
        <text>Release of an N-terminal pyroglutamyl group from a polypeptide, the second amino acid generally not being Pro.</text>
        <dbReference type="EC" id="3.4.19.3"/>
    </reaction>
</comment>
<dbReference type="PROSITE" id="PS01333">
    <property type="entry name" value="PYRASE_GLU"/>
    <property type="match status" value="1"/>
</dbReference>
<comment type="similarity">
    <text evidence="4">Belongs to the peptidase C15 family.</text>
</comment>
<dbReference type="PIRSF" id="PIRSF015592">
    <property type="entry name" value="Prld-crbxl_pptds"/>
    <property type="match status" value="1"/>
</dbReference>
<dbReference type="AlphaFoldDB" id="A0A1D8NQA1"/>
<dbReference type="EMBL" id="CP017558">
    <property type="protein sequence ID" value="AOW07812.1"/>
    <property type="molecule type" value="Genomic_DNA"/>
</dbReference>
<reference evidence="10 12" key="1">
    <citation type="journal article" date="2016" name="PLoS ONE">
        <title>Sequence Assembly of Yarrowia lipolytica Strain W29/CLIB89 Shows Transposable Element Diversity.</title>
        <authorList>
            <person name="Magnan C."/>
            <person name="Yu J."/>
            <person name="Chang I."/>
            <person name="Jahn E."/>
            <person name="Kanomata Y."/>
            <person name="Wu J."/>
            <person name="Zeller M."/>
            <person name="Oakes M."/>
            <person name="Baldi P."/>
            <person name="Sandmeyer S."/>
        </authorList>
    </citation>
    <scope>NUCLEOTIDE SEQUENCE [LARGE SCALE GENOMIC DNA]</scope>
    <source>
        <strain evidence="10">CLIB89</strain>
        <strain evidence="12">CLIB89(W29)</strain>
    </source>
</reference>
<dbReference type="PRINTS" id="PR00706">
    <property type="entry name" value="PYROGLUPTASE"/>
</dbReference>
<accession>A0A1D8NQA1</accession>
<dbReference type="Gene3D" id="3.40.630.20">
    <property type="entry name" value="Peptidase C15, pyroglutamyl peptidase I-like"/>
    <property type="match status" value="1"/>
</dbReference>
<keyword evidence="6" id="KW-0645">Protease</keyword>
<dbReference type="OrthoDB" id="407146at2759"/>
<dbReference type="GO" id="GO:0006508">
    <property type="term" value="P:proteolysis"/>
    <property type="evidence" value="ECO:0007669"/>
    <property type="project" value="UniProtKB-KW"/>
</dbReference>
<dbReference type="EC" id="3.4.19.3" evidence="9"/>
<dbReference type="InterPro" id="IPR000816">
    <property type="entry name" value="Peptidase_C15"/>
</dbReference>
<dbReference type="Pfam" id="PF01470">
    <property type="entry name" value="Peptidase_C15"/>
    <property type="match status" value="1"/>
</dbReference>
<dbReference type="GeneID" id="2908342"/>
<dbReference type="VEuPathDB" id="FungiDB:YALI0_F27973g"/>
<evidence type="ECO:0000256" key="9">
    <source>
        <dbReference type="PROSITE-ProRule" id="PRU10076"/>
    </source>
</evidence>
<gene>
    <name evidence="11" type="ORF">B0I71DRAFT_128826</name>
    <name evidence="10" type="ORF">YALI1_F35610g</name>
</gene>
<protein>
    <recommendedName>
        <fullName evidence="9">Pyroglutamyl-peptidase I</fullName>
        <ecNumber evidence="9">3.4.19.3</ecNumber>
    </recommendedName>
</protein>
<evidence type="ECO:0000256" key="5">
    <source>
        <dbReference type="ARBA" id="ARBA00022490"/>
    </source>
</evidence>
<evidence type="ECO:0000256" key="4">
    <source>
        <dbReference type="ARBA" id="ARBA00006641"/>
    </source>
</evidence>
<name>A0A1D8NQA1_YARLL</name>
<dbReference type="PANTHER" id="PTHR23402">
    <property type="entry name" value="PROTEASE FAMILY C15 PYROGLUTAMYL-PEPTIDASE I-RELATED"/>
    <property type="match status" value="1"/>
</dbReference>
<reference evidence="11 13" key="2">
    <citation type="submission" date="2018-07" db="EMBL/GenBank/DDBJ databases">
        <title>Draft Genome Assemblies for Five Robust Yarrowia lipolytica Strains Exhibiting High Lipid Production and Pentose Sugar Utilization and Sugar Alcohol Secretion from Undetoxified Lignocellulosic Biomass Hydrolysates.</title>
        <authorList>
            <consortium name="DOE Joint Genome Institute"/>
            <person name="Walker C."/>
            <person name="Ryu S."/>
            <person name="Na H."/>
            <person name="Zane M."/>
            <person name="LaButti K."/>
            <person name="Lipzen A."/>
            <person name="Haridas S."/>
            <person name="Barry K."/>
            <person name="Grigoriev I.V."/>
            <person name="Quarterman J."/>
            <person name="Slininger P."/>
            <person name="Dien B."/>
            <person name="Trinh C.T."/>
        </authorList>
    </citation>
    <scope>NUCLEOTIDE SEQUENCE [LARGE SCALE GENOMIC DNA]</scope>
    <source>
        <strain evidence="11 13">YB392</strain>
    </source>
</reference>
<keyword evidence="8" id="KW-0788">Thiol protease</keyword>